<dbReference type="CDD" id="cd00082">
    <property type="entry name" value="HisKA"/>
    <property type="match status" value="1"/>
</dbReference>
<dbReference type="EC" id="2.7.13.3" evidence="2"/>
<feature type="transmembrane region" description="Helical" evidence="8">
    <location>
        <begin position="177"/>
        <end position="200"/>
    </location>
</feature>
<organism evidence="11 12">
    <name type="scientific">Tistrella mobilis</name>
    <dbReference type="NCBI Taxonomy" id="171437"/>
    <lineage>
        <taxon>Bacteria</taxon>
        <taxon>Pseudomonadati</taxon>
        <taxon>Pseudomonadota</taxon>
        <taxon>Alphaproteobacteria</taxon>
        <taxon>Geminicoccales</taxon>
        <taxon>Geminicoccaceae</taxon>
        <taxon>Tistrella</taxon>
    </lineage>
</organism>
<evidence type="ECO:0000256" key="1">
    <source>
        <dbReference type="ARBA" id="ARBA00000085"/>
    </source>
</evidence>
<dbReference type="SMART" id="SM00387">
    <property type="entry name" value="HATPase_c"/>
    <property type="match status" value="1"/>
</dbReference>
<dbReference type="PANTHER" id="PTHR44936">
    <property type="entry name" value="SENSOR PROTEIN CREC"/>
    <property type="match status" value="1"/>
</dbReference>
<keyword evidence="3" id="KW-0597">Phosphoprotein</keyword>
<reference evidence="11 12" key="1">
    <citation type="journal article" date="2018" name="Nat. Biotechnol.">
        <title>A standardized bacterial taxonomy based on genome phylogeny substantially revises the tree of life.</title>
        <authorList>
            <person name="Parks D.H."/>
            <person name="Chuvochina M."/>
            <person name="Waite D.W."/>
            <person name="Rinke C."/>
            <person name="Skarshewski A."/>
            <person name="Chaumeil P.A."/>
            <person name="Hugenholtz P."/>
        </authorList>
    </citation>
    <scope>NUCLEOTIDE SEQUENCE [LARGE SCALE GENOMIC DNA]</scope>
    <source>
        <strain evidence="11">UBA8739</strain>
    </source>
</reference>
<evidence type="ECO:0000313" key="11">
    <source>
        <dbReference type="EMBL" id="HAE50107.1"/>
    </source>
</evidence>
<keyword evidence="6" id="KW-0418">Kinase</keyword>
<dbReference type="InterPro" id="IPR003661">
    <property type="entry name" value="HisK_dim/P_dom"/>
</dbReference>
<feature type="transmembrane region" description="Helical" evidence="8">
    <location>
        <begin position="149"/>
        <end position="170"/>
    </location>
</feature>
<sequence>MAAGMLRLLTMIPALLPLVFAAAAAAAAASPATGPLRWITLPVETAVPGDAVAGEAAAGDFVMSFGVADAEALIVRLDHGGESRLLLVQTPDSNFATRPIAAPMLAMPVQLPPGISTLVVGYRLHADTPLQLRLRTAADYDHWQATRHLLDGVLLGLFVAMIVVALLHFFALRSPEYLLYVATCGMVLAFLAQIGGYGFMYLWPEAPGWNQVAPILFMGGVQLAHLAFTIRLLDLRRRAPLLRRAMLLIVAAVPAGFAVFFLTGTLTPLFALSVLYTPLLLIAGLGAVRDGVAGARFFLAGAAALVLFVNLAFGAGVVGGVPLPGGDVFLYPKLGYLIEAACFAGALADRLRVARAQAETALRLRLIDAEELARAEAGKYQALRIAHERQLALAASGHDLAQPLQSIRLALTAMRDDEENRRIRAHIDRALDLTRLMIDELIQGARRAPAVLPLDLAEVFEDLAERHGPQAAARRMRLRLVPTTARVEASQLVLTRILDNLIGNALRYGRSRVVAGVRHRPGFLSIEIHDDGPGISPAERDRLLAPFVQGGGQAGAEGFGLGLHIVQRLSAQSGFGLDIRARPGRGSVFTISIPRTPR</sequence>
<dbReference type="PANTHER" id="PTHR44936:SF10">
    <property type="entry name" value="SENSOR PROTEIN RSTB"/>
    <property type="match status" value="1"/>
</dbReference>
<evidence type="ECO:0000256" key="7">
    <source>
        <dbReference type="ARBA" id="ARBA00022840"/>
    </source>
</evidence>
<feature type="transmembrane region" description="Helical" evidence="8">
    <location>
        <begin position="212"/>
        <end position="233"/>
    </location>
</feature>
<protein>
    <recommendedName>
        <fullName evidence="2">histidine kinase</fullName>
        <ecNumber evidence="2">2.7.13.3</ecNumber>
    </recommendedName>
</protein>
<dbReference type="EMBL" id="DMAI01000356">
    <property type="protein sequence ID" value="HAE50107.1"/>
    <property type="molecule type" value="Genomic_DNA"/>
</dbReference>
<accession>A0A3B9IRZ2</accession>
<comment type="catalytic activity">
    <reaction evidence="1">
        <text>ATP + protein L-histidine = ADP + protein N-phospho-L-histidine.</text>
        <dbReference type="EC" id="2.7.13.3"/>
    </reaction>
</comment>
<proteinExistence type="predicted"/>
<evidence type="ECO:0000256" key="3">
    <source>
        <dbReference type="ARBA" id="ARBA00022553"/>
    </source>
</evidence>
<evidence type="ECO:0000256" key="6">
    <source>
        <dbReference type="ARBA" id="ARBA00022777"/>
    </source>
</evidence>
<dbReference type="GO" id="GO:0000155">
    <property type="term" value="F:phosphorelay sensor kinase activity"/>
    <property type="evidence" value="ECO:0007669"/>
    <property type="project" value="InterPro"/>
</dbReference>
<dbReference type="Pfam" id="PF07695">
    <property type="entry name" value="7TMR-DISM_7TM"/>
    <property type="match status" value="1"/>
</dbReference>
<dbReference type="InterPro" id="IPR003594">
    <property type="entry name" value="HATPase_dom"/>
</dbReference>
<dbReference type="AlphaFoldDB" id="A0A3B9IRZ2"/>
<dbReference type="Proteomes" id="UP000257706">
    <property type="component" value="Unassembled WGS sequence"/>
</dbReference>
<feature type="transmembrane region" description="Helical" evidence="8">
    <location>
        <begin position="245"/>
        <end position="263"/>
    </location>
</feature>
<evidence type="ECO:0000256" key="2">
    <source>
        <dbReference type="ARBA" id="ARBA00012438"/>
    </source>
</evidence>
<keyword evidence="7" id="KW-0067">ATP-binding</keyword>
<keyword evidence="4" id="KW-0808">Transferase</keyword>
<feature type="domain" description="Histidine kinase" evidence="10">
    <location>
        <begin position="395"/>
        <end position="597"/>
    </location>
</feature>
<keyword evidence="8" id="KW-0812">Transmembrane</keyword>
<keyword evidence="8" id="KW-1133">Transmembrane helix</keyword>
<keyword evidence="8" id="KW-0472">Membrane</keyword>
<comment type="caution">
    <text evidence="11">The sequence shown here is derived from an EMBL/GenBank/DDBJ whole genome shotgun (WGS) entry which is preliminary data.</text>
</comment>
<feature type="transmembrane region" description="Helical" evidence="8">
    <location>
        <begin position="297"/>
        <end position="318"/>
    </location>
</feature>
<dbReference type="InterPro" id="IPR005467">
    <property type="entry name" value="His_kinase_dom"/>
</dbReference>
<dbReference type="PRINTS" id="PR00344">
    <property type="entry name" value="BCTRLSENSOR"/>
</dbReference>
<evidence type="ECO:0000313" key="12">
    <source>
        <dbReference type="Proteomes" id="UP000257706"/>
    </source>
</evidence>
<name>A0A3B9IRZ2_9PROT</name>
<dbReference type="CDD" id="cd00075">
    <property type="entry name" value="HATPase"/>
    <property type="match status" value="1"/>
</dbReference>
<dbReference type="GO" id="GO:0005524">
    <property type="term" value="F:ATP binding"/>
    <property type="evidence" value="ECO:0007669"/>
    <property type="project" value="UniProtKB-KW"/>
</dbReference>
<dbReference type="InterPro" id="IPR036890">
    <property type="entry name" value="HATPase_C_sf"/>
</dbReference>
<dbReference type="SUPFAM" id="SSF55874">
    <property type="entry name" value="ATPase domain of HSP90 chaperone/DNA topoisomerase II/histidine kinase"/>
    <property type="match status" value="1"/>
</dbReference>
<gene>
    <name evidence="11" type="ORF">DCK97_22080</name>
</gene>
<dbReference type="Pfam" id="PF02518">
    <property type="entry name" value="HATPase_c"/>
    <property type="match status" value="1"/>
</dbReference>
<feature type="transmembrane region" description="Helical" evidence="8">
    <location>
        <begin position="269"/>
        <end position="288"/>
    </location>
</feature>
<evidence type="ECO:0000256" key="8">
    <source>
        <dbReference type="SAM" id="Phobius"/>
    </source>
</evidence>
<feature type="chain" id="PRO_5017603673" description="histidine kinase" evidence="9">
    <location>
        <begin position="29"/>
        <end position="598"/>
    </location>
</feature>
<keyword evidence="5" id="KW-0547">Nucleotide-binding</keyword>
<dbReference type="PROSITE" id="PS50109">
    <property type="entry name" value="HIS_KIN"/>
    <property type="match status" value="1"/>
</dbReference>
<dbReference type="InterPro" id="IPR011623">
    <property type="entry name" value="7TMR_DISM_rcpt_extracell_dom1"/>
</dbReference>
<evidence type="ECO:0000256" key="9">
    <source>
        <dbReference type="SAM" id="SignalP"/>
    </source>
</evidence>
<feature type="signal peptide" evidence="9">
    <location>
        <begin position="1"/>
        <end position="28"/>
    </location>
</feature>
<keyword evidence="9" id="KW-0732">Signal</keyword>
<dbReference type="GO" id="GO:0005886">
    <property type="term" value="C:plasma membrane"/>
    <property type="evidence" value="ECO:0007669"/>
    <property type="project" value="UniProtKB-SubCell"/>
</dbReference>
<evidence type="ECO:0000256" key="5">
    <source>
        <dbReference type="ARBA" id="ARBA00022741"/>
    </source>
</evidence>
<dbReference type="Gene3D" id="3.30.565.10">
    <property type="entry name" value="Histidine kinase-like ATPase, C-terminal domain"/>
    <property type="match status" value="1"/>
</dbReference>
<evidence type="ECO:0000256" key="4">
    <source>
        <dbReference type="ARBA" id="ARBA00022679"/>
    </source>
</evidence>
<dbReference type="InterPro" id="IPR050980">
    <property type="entry name" value="2C_sensor_his_kinase"/>
</dbReference>
<evidence type="ECO:0000259" key="10">
    <source>
        <dbReference type="PROSITE" id="PS50109"/>
    </source>
</evidence>
<dbReference type="InterPro" id="IPR004358">
    <property type="entry name" value="Sig_transdc_His_kin-like_C"/>
</dbReference>